<name>A0ABM7P8I4_9BACT</name>
<dbReference type="PANTHER" id="PTHR34300">
    <property type="entry name" value="QUEUOSINE PRECURSOR TRANSPORTER-RELATED"/>
    <property type="match status" value="1"/>
</dbReference>
<gene>
    <name evidence="2" type="ORF">PSDVSF_25800</name>
</gene>
<dbReference type="InterPro" id="IPR003744">
    <property type="entry name" value="YhhQ"/>
</dbReference>
<keyword evidence="1" id="KW-1003">Cell membrane</keyword>
<evidence type="ECO:0000313" key="3">
    <source>
        <dbReference type="Proteomes" id="UP001053296"/>
    </source>
</evidence>
<keyword evidence="1" id="KW-0813">Transport</keyword>
<sequence>MVLVVYRFFGRVGLFGLMVFNLLLCNIQVLKTIELFGLTTTLGNILYASVFLATDMLSEFYGKKEARKGVLLGFISLVMMVGYMQLALKFIPAADDFAQPHLAALFGFMPRIAVASVIAYLVSQMHDVYAYHLVKRWTEGRHLWLRNNLSTWISQLLDSLIFCTIAFWGLFPFGVFMEILFSTYIIKLVVACLDTPFIYLARRLFASRHAVENNA</sequence>
<evidence type="ECO:0000313" key="2">
    <source>
        <dbReference type="EMBL" id="BCS89338.1"/>
    </source>
</evidence>
<evidence type="ECO:0000256" key="1">
    <source>
        <dbReference type="HAMAP-Rule" id="MF_02088"/>
    </source>
</evidence>
<organism evidence="2 3">
    <name type="scientific">Pseudodesulfovibrio sediminis</name>
    <dbReference type="NCBI Taxonomy" id="2810563"/>
    <lineage>
        <taxon>Bacteria</taxon>
        <taxon>Pseudomonadati</taxon>
        <taxon>Thermodesulfobacteriota</taxon>
        <taxon>Desulfovibrionia</taxon>
        <taxon>Desulfovibrionales</taxon>
        <taxon>Desulfovibrionaceae</taxon>
    </lineage>
</organism>
<dbReference type="Proteomes" id="UP001053296">
    <property type="component" value="Chromosome"/>
</dbReference>
<comment type="function">
    <text evidence="1">Involved in the import of queuosine (Q) precursors, required for Q precursor salvage.</text>
</comment>
<reference evidence="2" key="1">
    <citation type="journal article" date="2022" name="Arch. Microbiol.">
        <title>Pseudodesulfovibrio sediminis sp. nov., a mesophilic and neutrophilic sulfate-reducing bacterium isolated from sediment of a brackish lake.</title>
        <authorList>
            <person name="Takahashi A."/>
            <person name="Kojima H."/>
            <person name="Watanabe M."/>
            <person name="Fukui M."/>
        </authorList>
    </citation>
    <scope>NUCLEOTIDE SEQUENCE</scope>
    <source>
        <strain evidence="2">SF6</strain>
    </source>
</reference>
<feature type="transmembrane region" description="Helical" evidence="1">
    <location>
        <begin position="69"/>
        <end position="88"/>
    </location>
</feature>
<protein>
    <recommendedName>
        <fullName evidence="1">Probable queuosine precursor transporter</fullName>
        <shortName evidence="1">Q precursor transporter</shortName>
    </recommendedName>
</protein>
<feature type="transmembrane region" description="Helical" evidence="1">
    <location>
        <begin position="152"/>
        <end position="173"/>
    </location>
</feature>
<dbReference type="PANTHER" id="PTHR34300:SF2">
    <property type="entry name" value="QUEUOSINE PRECURSOR TRANSPORTER-RELATED"/>
    <property type="match status" value="1"/>
</dbReference>
<dbReference type="Pfam" id="PF02592">
    <property type="entry name" value="Vut_1"/>
    <property type="match status" value="1"/>
</dbReference>
<comment type="similarity">
    <text evidence="1">Belongs to the vitamin uptake transporter (VUT/ECF) (TC 2.A.88) family. Q precursor transporter subfamily.</text>
</comment>
<comment type="subcellular location">
    <subcellularLocation>
        <location evidence="1">Cell membrane</location>
        <topology evidence="1">Multi-pass membrane protein</topology>
    </subcellularLocation>
</comment>
<dbReference type="NCBIfam" id="TIGR00697">
    <property type="entry name" value="queuosine precursor transporter"/>
    <property type="match status" value="1"/>
</dbReference>
<keyword evidence="1" id="KW-0812">Transmembrane</keyword>
<proteinExistence type="inferred from homology"/>
<keyword evidence="3" id="KW-1185">Reference proteome</keyword>
<feature type="transmembrane region" description="Helical" evidence="1">
    <location>
        <begin position="12"/>
        <end position="29"/>
    </location>
</feature>
<feature type="transmembrane region" description="Helical" evidence="1">
    <location>
        <begin position="35"/>
        <end position="57"/>
    </location>
</feature>
<dbReference type="EMBL" id="AP024485">
    <property type="protein sequence ID" value="BCS89338.1"/>
    <property type="molecule type" value="Genomic_DNA"/>
</dbReference>
<keyword evidence="1" id="KW-1133">Transmembrane helix</keyword>
<accession>A0ABM7P8I4</accession>
<feature type="transmembrane region" description="Helical" evidence="1">
    <location>
        <begin position="108"/>
        <end position="131"/>
    </location>
</feature>
<dbReference type="HAMAP" id="MF_02088">
    <property type="entry name" value="Q_prec_transport"/>
    <property type="match status" value="1"/>
</dbReference>
<keyword evidence="1" id="KW-0472">Membrane</keyword>
<feature type="transmembrane region" description="Helical" evidence="1">
    <location>
        <begin position="179"/>
        <end position="200"/>
    </location>
</feature>